<protein>
    <recommendedName>
        <fullName evidence="3">CHASE2 domain-containing protein</fullName>
    </recommendedName>
</protein>
<dbReference type="RefSeq" id="WP_128322942.1">
    <property type="nucleotide sequence ID" value="NZ_QJRG01000036.1"/>
</dbReference>
<reference evidence="4 5" key="1">
    <citation type="submission" date="2018-06" db="EMBL/GenBank/DDBJ databases">
        <title>Bacteria isolated from soil of Wuhan.</title>
        <authorList>
            <person name="Wei X."/>
            <person name="Chunhua H."/>
        </authorList>
    </citation>
    <scope>NUCLEOTIDE SEQUENCE [LARGE SCALE GENOMIC DNA]</scope>
    <source>
        <strain evidence="5">xwS2</strain>
    </source>
</reference>
<proteinExistence type="predicted"/>
<keyword evidence="2" id="KW-1133">Transmembrane helix</keyword>
<feature type="region of interest" description="Disordered" evidence="1">
    <location>
        <begin position="507"/>
        <end position="526"/>
    </location>
</feature>
<dbReference type="Proteomes" id="UP000288983">
    <property type="component" value="Unassembled WGS sequence"/>
</dbReference>
<evidence type="ECO:0000256" key="2">
    <source>
        <dbReference type="SAM" id="Phobius"/>
    </source>
</evidence>
<dbReference type="EMBL" id="QJRG01000036">
    <property type="protein sequence ID" value="RWU24326.1"/>
    <property type="molecule type" value="Genomic_DNA"/>
</dbReference>
<evidence type="ECO:0000313" key="5">
    <source>
        <dbReference type="Proteomes" id="UP000288983"/>
    </source>
</evidence>
<sequence>MSDSQNNTDSEPLKGLEDYVAILKGYWHKPHSIPEHAKHAWCSRQQRVQHYFAGFKNTSPKAIGRKLFERKTLTRFPIIFIAWFLTVFMLDKLDPFGFSHQVQAYSEGLFQKVTSSFYEPSAQDRIAVVLIDEQTLASRSESWPPRYNYYSEVIRRIARQEPAAIFLDFLVEDRRSYDDSLEAARESIGATLTKTGIPLYLATLDDKRNSVFIDVPGTQTTVTGWRAYGDDYPLLIGPGHFYGDSEQNLEEGEQCNSSLKPSAAFQIYRQLCEKGLQTGCPTELMQGNVEGFCSAMVVQWGRNVSKVVPERQLISDSQCSAKDNTLWERITDALTSGVAALTSGLDDSSMKRIRQRCPYAVTVREEDLTAEKARGVLKGRVVMIGVSLNGIHDIVESPVHGQIPGVYLHAMALDNLLKWNGDYFKRAEGGIDWTLFITALLLSWICAALMRAQPTRLEFLMRTVALTFVLLVSVLNLYLHKPPLDWLGILLVYELVNRLIEKQQETELPAPTQGGHHRELDQAHQP</sequence>
<dbReference type="InterPro" id="IPR007890">
    <property type="entry name" value="CHASE2"/>
</dbReference>
<comment type="caution">
    <text evidence="4">The sequence shown here is derived from an EMBL/GenBank/DDBJ whole genome shotgun (WGS) entry which is preliminary data.</text>
</comment>
<keyword evidence="2" id="KW-0812">Transmembrane</keyword>
<feature type="transmembrane region" description="Helical" evidence="2">
    <location>
        <begin position="73"/>
        <end position="90"/>
    </location>
</feature>
<evidence type="ECO:0000313" key="4">
    <source>
        <dbReference type="EMBL" id="RWU24326.1"/>
    </source>
</evidence>
<evidence type="ECO:0000256" key="1">
    <source>
        <dbReference type="SAM" id="MobiDB-lite"/>
    </source>
</evidence>
<organism evidence="4 5">
    <name type="scientific">Pseudomonas alkylphenolica</name>
    <dbReference type="NCBI Taxonomy" id="237609"/>
    <lineage>
        <taxon>Bacteria</taxon>
        <taxon>Pseudomonadati</taxon>
        <taxon>Pseudomonadota</taxon>
        <taxon>Gammaproteobacteria</taxon>
        <taxon>Pseudomonadales</taxon>
        <taxon>Pseudomonadaceae</taxon>
        <taxon>Pseudomonas</taxon>
    </lineage>
</organism>
<keyword evidence="2" id="KW-0472">Membrane</keyword>
<name>A0A443ZVA5_9PSED</name>
<gene>
    <name evidence="4" type="ORF">DM813_08385</name>
</gene>
<dbReference type="SMART" id="SM01080">
    <property type="entry name" value="CHASE2"/>
    <property type="match status" value="1"/>
</dbReference>
<feature type="transmembrane region" description="Helical" evidence="2">
    <location>
        <begin position="433"/>
        <end position="452"/>
    </location>
</feature>
<dbReference type="Pfam" id="PF05226">
    <property type="entry name" value="CHASE2"/>
    <property type="match status" value="1"/>
</dbReference>
<feature type="compositionally biased region" description="Basic and acidic residues" evidence="1">
    <location>
        <begin position="516"/>
        <end position="526"/>
    </location>
</feature>
<feature type="domain" description="CHASE2" evidence="3">
    <location>
        <begin position="99"/>
        <end position="446"/>
    </location>
</feature>
<feature type="transmembrane region" description="Helical" evidence="2">
    <location>
        <begin position="459"/>
        <end position="479"/>
    </location>
</feature>
<dbReference type="AlphaFoldDB" id="A0A443ZVA5"/>
<accession>A0A443ZVA5</accession>
<dbReference type="OrthoDB" id="7348688at2"/>
<evidence type="ECO:0000259" key="3">
    <source>
        <dbReference type="SMART" id="SM01080"/>
    </source>
</evidence>